<evidence type="ECO:0000259" key="9">
    <source>
        <dbReference type="Pfam" id="PF00551"/>
    </source>
</evidence>
<proteinExistence type="inferred from homology"/>
<gene>
    <name evidence="8" type="primary">fmt</name>
    <name evidence="11" type="ORF">GT409_10700</name>
</gene>
<dbReference type="InterPro" id="IPR011034">
    <property type="entry name" value="Formyl_transferase-like_C_sf"/>
</dbReference>
<dbReference type="CDD" id="cd08646">
    <property type="entry name" value="FMT_core_Met-tRNA-FMT_N"/>
    <property type="match status" value="1"/>
</dbReference>
<dbReference type="Pfam" id="PF00551">
    <property type="entry name" value="Formyl_trans_N"/>
    <property type="match status" value="1"/>
</dbReference>
<dbReference type="PANTHER" id="PTHR11138:SF5">
    <property type="entry name" value="METHIONYL-TRNA FORMYLTRANSFERASE, MITOCHONDRIAL"/>
    <property type="match status" value="1"/>
</dbReference>
<dbReference type="RefSeq" id="WP_160629081.1">
    <property type="nucleotide sequence ID" value="NZ_CP047593.1"/>
</dbReference>
<dbReference type="SUPFAM" id="SSF50486">
    <property type="entry name" value="FMT C-terminal domain-like"/>
    <property type="match status" value="1"/>
</dbReference>
<dbReference type="EC" id="2.1.2.9" evidence="3 8"/>
<dbReference type="Pfam" id="PF02911">
    <property type="entry name" value="Formyl_trans_C"/>
    <property type="match status" value="1"/>
</dbReference>
<reference evidence="11 12" key="1">
    <citation type="submission" date="2020-01" db="EMBL/GenBank/DDBJ databases">
        <title>Ponticoccus aerotolerans gen. nov., sp. nov., an anaerobic bacterium and proposal of Ponticoccusceae fam. nov., Ponticoccusles ord. nov. and Ponticoccuse classis nov. in the phylum Kiritimatiellaeota.</title>
        <authorList>
            <person name="Zhou L.Y."/>
            <person name="Du Z.J."/>
        </authorList>
    </citation>
    <scope>NUCLEOTIDE SEQUENCE [LARGE SCALE GENOMIC DNA]</scope>
    <source>
        <strain evidence="11 12">S-5007</strain>
    </source>
</reference>
<dbReference type="Proteomes" id="UP000464954">
    <property type="component" value="Chromosome"/>
</dbReference>
<dbReference type="GO" id="GO:0004479">
    <property type="term" value="F:methionyl-tRNA formyltransferase activity"/>
    <property type="evidence" value="ECO:0007669"/>
    <property type="project" value="UniProtKB-UniRule"/>
</dbReference>
<evidence type="ECO:0000256" key="5">
    <source>
        <dbReference type="ARBA" id="ARBA00022679"/>
    </source>
</evidence>
<dbReference type="InterPro" id="IPR002376">
    <property type="entry name" value="Formyl_transf_N"/>
</dbReference>
<name>A0A6P1M531_9BACT</name>
<dbReference type="GO" id="GO:0005829">
    <property type="term" value="C:cytosol"/>
    <property type="evidence" value="ECO:0007669"/>
    <property type="project" value="TreeGrafter"/>
</dbReference>
<dbReference type="InterPro" id="IPR041711">
    <property type="entry name" value="Met-tRNA-FMT_N"/>
</dbReference>
<comment type="similarity">
    <text evidence="2 8">Belongs to the Fmt family.</text>
</comment>
<evidence type="ECO:0000256" key="6">
    <source>
        <dbReference type="ARBA" id="ARBA00022917"/>
    </source>
</evidence>
<accession>A0A6P1M531</accession>
<evidence type="ECO:0000256" key="3">
    <source>
        <dbReference type="ARBA" id="ARBA00012261"/>
    </source>
</evidence>
<evidence type="ECO:0000256" key="2">
    <source>
        <dbReference type="ARBA" id="ARBA00010699"/>
    </source>
</evidence>
<keyword evidence="5 8" id="KW-0808">Transferase</keyword>
<dbReference type="CDD" id="cd08704">
    <property type="entry name" value="Met_tRNA_FMT_C"/>
    <property type="match status" value="1"/>
</dbReference>
<dbReference type="KEGG" id="taer:GT409_10700"/>
<dbReference type="PROSITE" id="PS00373">
    <property type="entry name" value="GART"/>
    <property type="match status" value="1"/>
</dbReference>
<dbReference type="NCBIfam" id="TIGR00460">
    <property type="entry name" value="fmt"/>
    <property type="match status" value="1"/>
</dbReference>
<feature type="domain" description="Formyl transferase N-terminal" evidence="9">
    <location>
        <begin position="1"/>
        <end position="181"/>
    </location>
</feature>
<dbReference type="InterPro" id="IPR036477">
    <property type="entry name" value="Formyl_transf_N_sf"/>
</dbReference>
<dbReference type="SUPFAM" id="SSF53328">
    <property type="entry name" value="Formyltransferase"/>
    <property type="match status" value="1"/>
</dbReference>
<feature type="binding site" evidence="8">
    <location>
        <begin position="110"/>
        <end position="113"/>
    </location>
    <ligand>
        <name>(6S)-5,6,7,8-tetrahydrofolate</name>
        <dbReference type="ChEBI" id="CHEBI:57453"/>
    </ligand>
</feature>
<evidence type="ECO:0000256" key="1">
    <source>
        <dbReference type="ARBA" id="ARBA00002606"/>
    </source>
</evidence>
<keyword evidence="12" id="KW-1185">Reference proteome</keyword>
<evidence type="ECO:0000256" key="8">
    <source>
        <dbReference type="HAMAP-Rule" id="MF_00182"/>
    </source>
</evidence>
<dbReference type="HAMAP" id="MF_00182">
    <property type="entry name" value="Formyl_trans"/>
    <property type="match status" value="1"/>
</dbReference>
<protein>
    <recommendedName>
        <fullName evidence="4 8">Methionyl-tRNA formyltransferase</fullName>
        <ecNumber evidence="3 8">2.1.2.9</ecNumber>
    </recommendedName>
</protein>
<dbReference type="Gene3D" id="3.10.25.10">
    <property type="entry name" value="Formyl transferase, C-terminal domain"/>
    <property type="match status" value="1"/>
</dbReference>
<feature type="domain" description="Formyl transferase C-terminal" evidence="10">
    <location>
        <begin position="204"/>
        <end position="303"/>
    </location>
</feature>
<dbReference type="EMBL" id="CP047593">
    <property type="protein sequence ID" value="QHI69899.1"/>
    <property type="molecule type" value="Genomic_DNA"/>
</dbReference>
<sequence length="312" mass="33469">MRIVFFGSASIGFPLLDALLASPLDEVVAVITQPDRPVGRKLKLTPCPVKDYALEKGLPVYSPEKVGDQDSVSRLNALNADLFVVVAYGQYIPQSVLSLPPKRAINLHPSLLPKYRGSSPIQWALANGDTVTGATILYVSERMDAGDIILQSEVSIGPEDNAVTMEKRLSQVGAELLMQAIDQIRSGTVDARPQDDASATEVRKLVKEDGRLDWTLPAEVLNNRIRAFVSWPGCFCEAPSRSGSLRVKVFRAQVEAGSGAPGEVLDVSGDGPLIATGREALRLLDVQPAGKKVMDGSAYLRGYPLAPGSHLA</sequence>
<dbReference type="InterPro" id="IPR005793">
    <property type="entry name" value="Formyl_trans_C"/>
</dbReference>
<comment type="function">
    <text evidence="1 8">Attaches a formyl group to the free amino group of methionyl-tRNA(fMet). The formyl group appears to play a dual role in the initiator identity of N-formylmethionyl-tRNA by promoting its recognition by IF2 and preventing the misappropriation of this tRNA by the elongation apparatus.</text>
</comment>
<organism evidence="11 12">
    <name type="scientific">Tichowtungia aerotolerans</name>
    <dbReference type="NCBI Taxonomy" id="2697043"/>
    <lineage>
        <taxon>Bacteria</taxon>
        <taxon>Pseudomonadati</taxon>
        <taxon>Kiritimatiellota</taxon>
        <taxon>Tichowtungiia</taxon>
        <taxon>Tichowtungiales</taxon>
        <taxon>Tichowtungiaceae</taxon>
        <taxon>Tichowtungia</taxon>
    </lineage>
</organism>
<dbReference type="InterPro" id="IPR037022">
    <property type="entry name" value="Formyl_trans_C_sf"/>
</dbReference>
<dbReference type="Gene3D" id="3.40.50.170">
    <property type="entry name" value="Formyl transferase, N-terminal domain"/>
    <property type="match status" value="1"/>
</dbReference>
<dbReference type="InterPro" id="IPR005794">
    <property type="entry name" value="Fmt"/>
</dbReference>
<evidence type="ECO:0000256" key="4">
    <source>
        <dbReference type="ARBA" id="ARBA00016014"/>
    </source>
</evidence>
<comment type="catalytic activity">
    <reaction evidence="7 8">
        <text>L-methionyl-tRNA(fMet) + (6R)-10-formyltetrahydrofolate = N-formyl-L-methionyl-tRNA(fMet) + (6S)-5,6,7,8-tetrahydrofolate + H(+)</text>
        <dbReference type="Rhea" id="RHEA:24380"/>
        <dbReference type="Rhea" id="RHEA-COMP:9952"/>
        <dbReference type="Rhea" id="RHEA-COMP:9953"/>
        <dbReference type="ChEBI" id="CHEBI:15378"/>
        <dbReference type="ChEBI" id="CHEBI:57453"/>
        <dbReference type="ChEBI" id="CHEBI:78530"/>
        <dbReference type="ChEBI" id="CHEBI:78844"/>
        <dbReference type="ChEBI" id="CHEBI:195366"/>
        <dbReference type="EC" id="2.1.2.9"/>
    </reaction>
</comment>
<evidence type="ECO:0000256" key="7">
    <source>
        <dbReference type="ARBA" id="ARBA00048558"/>
    </source>
</evidence>
<keyword evidence="6 8" id="KW-0648">Protein biosynthesis</keyword>
<evidence type="ECO:0000313" key="12">
    <source>
        <dbReference type="Proteomes" id="UP000464954"/>
    </source>
</evidence>
<dbReference type="PANTHER" id="PTHR11138">
    <property type="entry name" value="METHIONYL-TRNA FORMYLTRANSFERASE"/>
    <property type="match status" value="1"/>
</dbReference>
<evidence type="ECO:0000259" key="10">
    <source>
        <dbReference type="Pfam" id="PF02911"/>
    </source>
</evidence>
<dbReference type="InterPro" id="IPR001555">
    <property type="entry name" value="GART_AS"/>
</dbReference>
<evidence type="ECO:0000313" key="11">
    <source>
        <dbReference type="EMBL" id="QHI69899.1"/>
    </source>
</evidence>
<dbReference type="AlphaFoldDB" id="A0A6P1M531"/>
<dbReference type="InterPro" id="IPR044135">
    <property type="entry name" value="Met-tRNA-FMT_C"/>
</dbReference>